<feature type="transmembrane region" description="Helical" evidence="4">
    <location>
        <begin position="53"/>
        <end position="70"/>
    </location>
</feature>
<protein>
    <submittedName>
        <fullName evidence="5">Beta-carotene 3-hydroxylase</fullName>
        <ecNumber evidence="5">1.14.15.24</ecNumber>
    </submittedName>
</protein>
<dbReference type="EC" id="1.14.15.24" evidence="5"/>
<keyword evidence="4" id="KW-1133">Transmembrane helix</keyword>
<sequence>MSFLPAAAVTLATFAFMELWAWFMHKFVQHGPLWVLHRSHHVRHPHPVERNDLFFVIYGSLSAALFITGANGGRWWFWVGVGIAAYGTVYFFVHDVLIHGRLRFWKKSQNPYLRALNMAHKMHHKTTGRDGSVEFGLLWVSPKYLRLAREQTRLRRPTASTSAQLPRA</sequence>
<accession>A0ABX2FSE1</accession>
<evidence type="ECO:0000256" key="2">
    <source>
        <dbReference type="ARBA" id="ARBA00022746"/>
    </source>
</evidence>
<keyword evidence="2" id="KW-0125">Carotenoid biosynthesis</keyword>
<comment type="similarity">
    <text evidence="1">Belongs to the sterol desaturase family.</text>
</comment>
<dbReference type="PANTHER" id="PTHR31899:SF9">
    <property type="entry name" value="BETA-CAROTENE 3-HYDROXYLASE 1, CHLOROPLASTIC"/>
    <property type="match status" value="1"/>
</dbReference>
<keyword evidence="3 5" id="KW-0560">Oxidoreductase</keyword>
<keyword evidence="4" id="KW-0812">Transmembrane</keyword>
<gene>
    <name evidence="5" type="ORF">HNP98_002951</name>
</gene>
<evidence type="ECO:0000313" key="6">
    <source>
        <dbReference type="Proteomes" id="UP000779507"/>
    </source>
</evidence>
<reference evidence="5 6" key="1">
    <citation type="submission" date="2020-05" db="EMBL/GenBank/DDBJ databases">
        <title>Genomic Encyclopedia of Type Strains, Phase IV (KMG-V): Genome sequencing to study the core and pangenomes of soil and plant-associated prokaryotes.</title>
        <authorList>
            <person name="Whitman W."/>
        </authorList>
    </citation>
    <scope>NUCLEOTIDE SEQUENCE [LARGE SCALE GENOMIC DNA]</scope>
    <source>
        <strain evidence="5 6">9A</strain>
    </source>
</reference>
<keyword evidence="4" id="KW-0472">Membrane</keyword>
<dbReference type="GO" id="GO:0010291">
    <property type="term" value="F:beta-carotene 3-hydroxylase activity"/>
    <property type="evidence" value="ECO:0007669"/>
    <property type="project" value="UniProtKB-EC"/>
</dbReference>
<evidence type="ECO:0000256" key="1">
    <source>
        <dbReference type="ARBA" id="ARBA00009324"/>
    </source>
</evidence>
<feature type="transmembrane region" description="Helical" evidence="4">
    <location>
        <begin position="6"/>
        <end position="23"/>
    </location>
</feature>
<dbReference type="RefSeq" id="WP_173810861.1">
    <property type="nucleotide sequence ID" value="NZ_JABSNP010000014.1"/>
</dbReference>
<evidence type="ECO:0000313" key="5">
    <source>
        <dbReference type="EMBL" id="NRT20112.1"/>
    </source>
</evidence>
<comment type="caution">
    <text evidence="5">The sequence shown here is derived from an EMBL/GenBank/DDBJ whole genome shotgun (WGS) entry which is preliminary data.</text>
</comment>
<organism evidence="5 6">
    <name type="scientific">Hymenobacter caeli</name>
    <dbReference type="NCBI Taxonomy" id="2735894"/>
    <lineage>
        <taxon>Bacteria</taxon>
        <taxon>Pseudomonadati</taxon>
        <taxon>Bacteroidota</taxon>
        <taxon>Cytophagia</taxon>
        <taxon>Cytophagales</taxon>
        <taxon>Hymenobacteraceae</taxon>
        <taxon>Hymenobacter</taxon>
    </lineage>
</organism>
<dbReference type="InterPro" id="IPR045019">
    <property type="entry name" value="BETA-OHASE-like"/>
</dbReference>
<dbReference type="EMBL" id="JABSNP010000014">
    <property type="protein sequence ID" value="NRT20112.1"/>
    <property type="molecule type" value="Genomic_DNA"/>
</dbReference>
<dbReference type="Proteomes" id="UP000779507">
    <property type="component" value="Unassembled WGS sequence"/>
</dbReference>
<proteinExistence type="inferred from homology"/>
<dbReference type="PANTHER" id="PTHR31899">
    <property type="entry name" value="BETA-CAROTENE 3-HYDROXYLASE 1, CHLOROPLASTIC"/>
    <property type="match status" value="1"/>
</dbReference>
<feature type="transmembrane region" description="Helical" evidence="4">
    <location>
        <begin position="76"/>
        <end position="98"/>
    </location>
</feature>
<evidence type="ECO:0000256" key="3">
    <source>
        <dbReference type="ARBA" id="ARBA00023002"/>
    </source>
</evidence>
<keyword evidence="6" id="KW-1185">Reference proteome</keyword>
<evidence type="ECO:0000256" key="4">
    <source>
        <dbReference type="SAM" id="Phobius"/>
    </source>
</evidence>
<name>A0ABX2FSE1_9BACT</name>